<accession>A0A330G7T6</accession>
<evidence type="ECO:0000313" key="2">
    <source>
        <dbReference type="Proteomes" id="UP000251576"/>
    </source>
</evidence>
<sequence>MRAVVPCQWRRIIGSYSDVTSTKYKKLFVRSLFKLNAYLCRESPVKCAISRAKLATCDQSV</sequence>
<dbReference type="EMBL" id="QMDH01000051">
    <property type="protein sequence ID" value="RAZ63454.1"/>
    <property type="molecule type" value="Genomic_DNA"/>
</dbReference>
<evidence type="ECO:0000313" key="1">
    <source>
        <dbReference type="EMBL" id="RAZ63454.1"/>
    </source>
</evidence>
<dbReference type="AlphaFoldDB" id="A0A330G7T6"/>
<proteinExistence type="predicted"/>
<organism evidence="1 2">
    <name type="scientific">Enterobacter cloacae</name>
    <dbReference type="NCBI Taxonomy" id="550"/>
    <lineage>
        <taxon>Bacteria</taxon>
        <taxon>Pseudomonadati</taxon>
        <taxon>Pseudomonadota</taxon>
        <taxon>Gammaproteobacteria</taxon>
        <taxon>Enterobacterales</taxon>
        <taxon>Enterobacteriaceae</taxon>
        <taxon>Enterobacter</taxon>
        <taxon>Enterobacter cloacae complex</taxon>
    </lineage>
</organism>
<protein>
    <submittedName>
        <fullName evidence="1">Uncharacterized protein</fullName>
    </submittedName>
</protein>
<name>A0A330G7T6_ENTCL</name>
<dbReference type="Proteomes" id="UP000251576">
    <property type="component" value="Unassembled WGS sequence"/>
</dbReference>
<comment type="caution">
    <text evidence="1">The sequence shown here is derived from an EMBL/GenBank/DDBJ whole genome shotgun (WGS) entry which is preliminary data.</text>
</comment>
<reference evidence="1 2" key="1">
    <citation type="submission" date="2018-06" db="EMBL/GenBank/DDBJ databases">
        <title>ACT-28, a chromosomally-encoded AmpC with carbapenemase activity from Enterobacter kobei.</title>
        <authorList>
            <person name="Jousset A.B."/>
            <person name="Oueslati S."/>
            <person name="Bernabeu S."/>
            <person name="Takissian J."/>
            <person name="Creton E."/>
            <person name="Vogel A."/>
            <person name="Cotellon G."/>
            <person name="Bonnin R.A."/>
            <person name="Dortet L."/>
            <person name="Naas T."/>
        </authorList>
    </citation>
    <scope>NUCLEOTIDE SEQUENCE [LARGE SCALE GENOMIC DNA]</scope>
    <source>
        <strain evidence="1 2">99B3</strain>
    </source>
</reference>
<gene>
    <name evidence="1" type="ORF">DP202_20655</name>
</gene>